<dbReference type="Gene3D" id="1.10.8.1040">
    <property type="match status" value="1"/>
</dbReference>
<evidence type="ECO:0000256" key="3">
    <source>
        <dbReference type="ARBA" id="ARBA00022519"/>
    </source>
</evidence>
<proteinExistence type="inferred from homology"/>
<evidence type="ECO:0000256" key="8">
    <source>
        <dbReference type="ARBA" id="ARBA00038408"/>
    </source>
</evidence>
<dbReference type="AlphaFoldDB" id="A0A1I1D0T4"/>
<dbReference type="Gene3D" id="3.10.50.40">
    <property type="match status" value="3"/>
</dbReference>
<dbReference type="SUPFAM" id="SSF109998">
    <property type="entry name" value="Triger factor/SurA peptide-binding domain-like"/>
    <property type="match status" value="1"/>
</dbReference>
<dbReference type="InterPro" id="IPR027304">
    <property type="entry name" value="Trigger_fact/SurA_dom_sf"/>
</dbReference>
<feature type="domain" description="PpiC" evidence="12">
    <location>
        <begin position="345"/>
        <end position="449"/>
    </location>
</feature>
<evidence type="ECO:0000256" key="2">
    <source>
        <dbReference type="ARBA" id="ARBA00022475"/>
    </source>
</evidence>
<protein>
    <recommendedName>
        <fullName evidence="9">Periplasmic chaperone PpiD</fullName>
    </recommendedName>
    <alternativeName>
        <fullName evidence="10">Periplasmic folding chaperone</fullName>
    </alternativeName>
</protein>
<keyword evidence="7" id="KW-0143">Chaperone</keyword>
<dbReference type="RefSeq" id="WP_092539399.1">
    <property type="nucleotide sequence ID" value="NZ_FOKV01000001.1"/>
</dbReference>
<dbReference type="GO" id="GO:0005886">
    <property type="term" value="C:plasma membrane"/>
    <property type="evidence" value="ECO:0007669"/>
    <property type="project" value="UniProtKB-SubCell"/>
</dbReference>
<dbReference type="STRING" id="1334022.SAMN04487907_10146"/>
<feature type="domain" description="PpiC" evidence="12">
    <location>
        <begin position="230"/>
        <end position="340"/>
    </location>
</feature>
<gene>
    <name evidence="13" type="ORF">SAMN04487907_10146</name>
</gene>
<dbReference type="GO" id="GO:0003755">
    <property type="term" value="F:peptidyl-prolyl cis-trans isomerase activity"/>
    <property type="evidence" value="ECO:0007669"/>
    <property type="project" value="UniProtKB-KW"/>
</dbReference>
<dbReference type="OrthoDB" id="9812372at2"/>
<evidence type="ECO:0000256" key="7">
    <source>
        <dbReference type="ARBA" id="ARBA00023186"/>
    </source>
</evidence>
<dbReference type="InterPro" id="IPR000297">
    <property type="entry name" value="PPIase_PpiC"/>
</dbReference>
<keyword evidence="6" id="KW-0472">Membrane</keyword>
<evidence type="ECO:0000256" key="9">
    <source>
        <dbReference type="ARBA" id="ARBA00040743"/>
    </source>
</evidence>
<organism evidence="13 14">
    <name type="scientific">Zunongwangia mangrovi</name>
    <dbReference type="NCBI Taxonomy" id="1334022"/>
    <lineage>
        <taxon>Bacteria</taxon>
        <taxon>Pseudomonadati</taxon>
        <taxon>Bacteroidota</taxon>
        <taxon>Flavobacteriia</taxon>
        <taxon>Flavobacteriales</taxon>
        <taxon>Flavobacteriaceae</taxon>
        <taxon>Zunongwangia</taxon>
    </lineage>
</organism>
<reference evidence="14" key="1">
    <citation type="submission" date="2016-10" db="EMBL/GenBank/DDBJ databases">
        <authorList>
            <person name="Varghese N."/>
            <person name="Submissions S."/>
        </authorList>
    </citation>
    <scope>NUCLEOTIDE SEQUENCE [LARGE SCALE GENOMIC DNA]</scope>
    <source>
        <strain evidence="14">DSM 24499</strain>
    </source>
</reference>
<sequence>MAVLNKIRQRSVFLILIIALALFAFVLADVIRSGGFSGKDNSIATVNGEEISREEFARQVEAYQQNMRGNISTTQAVNRVWDQQLNQIIVEEQVEELGIRAEQAQVRQMMRAQMSQNPQFTNEAGMFDENRVKEYVASLKQTSPQMYQQWLSYEEGLSESAAQNIYANMIRTGVGATLTEGKQAYHLQNNTMDLRYVQVPFSSISDDEVEVSKSEIKEYVDNHKAKFETEAARNIQYVIFSEEPSPEDKEEAKASLSELLEDRVEYNSVSKSNDTIAGFNSTSDDQEFVNSNSDLTQPVTFRFKNQLPKEFADELFNLEEGEVHGPYEENGYWKLSKLVETKQIPDSIKASHILLGYQGAQAGGTRTEEAAKQLADSLAGVVRSNKSKIGELATEFSDDPSAAQNSGDLGYFRPGMMVPTFDDFVLNNNEGTVGVVKTDFGYHVIYIEEQTEREKAVKIATVSREIEATEGTRNKLFNEVTKFEIAAGEGDFTEEAKSADYRIRTVRDVKALDENIPGVGQQRRVVQWAFEEDAKVGDVKRFDTPAGYIVAQITAKKKKGLMSPEDASSEVIPILTKQKKAEMIKEKISGTTVDQVAEKQDKIVQTANAVNLSSPTLAGAGSEPEVVGAVYALEVGETSKPIVGDKGVYVVELVSKSEAPELDSYKPFAQQETSSRRQMANSRAFEALKSKAEIEDKRAKFY</sequence>
<keyword evidence="3" id="KW-0997">Cell inner membrane</keyword>
<dbReference type="InterPro" id="IPR052029">
    <property type="entry name" value="PpiD_chaperone"/>
</dbReference>
<evidence type="ECO:0000256" key="5">
    <source>
        <dbReference type="ARBA" id="ARBA00022989"/>
    </source>
</evidence>
<evidence type="ECO:0000256" key="4">
    <source>
        <dbReference type="ARBA" id="ARBA00022692"/>
    </source>
</evidence>
<dbReference type="EMBL" id="FOKV01000001">
    <property type="protein sequence ID" value="SFB68545.1"/>
    <property type="molecule type" value="Genomic_DNA"/>
</dbReference>
<evidence type="ECO:0000313" key="13">
    <source>
        <dbReference type="EMBL" id="SFB68545.1"/>
    </source>
</evidence>
<dbReference type="PANTHER" id="PTHR47529:SF1">
    <property type="entry name" value="PERIPLASMIC CHAPERONE PPID"/>
    <property type="match status" value="1"/>
</dbReference>
<dbReference type="PROSITE" id="PS50198">
    <property type="entry name" value="PPIC_PPIASE_2"/>
    <property type="match status" value="2"/>
</dbReference>
<dbReference type="InterPro" id="IPR046357">
    <property type="entry name" value="PPIase_dom_sf"/>
</dbReference>
<comment type="similarity">
    <text evidence="8">Belongs to the PpiD chaperone family.</text>
</comment>
<evidence type="ECO:0000256" key="11">
    <source>
        <dbReference type="PROSITE-ProRule" id="PRU00278"/>
    </source>
</evidence>
<keyword evidence="4" id="KW-0812">Transmembrane</keyword>
<evidence type="ECO:0000256" key="1">
    <source>
        <dbReference type="ARBA" id="ARBA00004382"/>
    </source>
</evidence>
<accession>A0A1I1D0T4</accession>
<name>A0A1I1D0T4_9FLAO</name>
<keyword evidence="14" id="KW-1185">Reference proteome</keyword>
<keyword evidence="11 13" id="KW-0413">Isomerase</keyword>
<keyword evidence="5" id="KW-1133">Transmembrane helix</keyword>
<dbReference type="PANTHER" id="PTHR47529">
    <property type="entry name" value="PEPTIDYL-PROLYL CIS-TRANS ISOMERASE D"/>
    <property type="match status" value="1"/>
</dbReference>
<evidence type="ECO:0000256" key="10">
    <source>
        <dbReference type="ARBA" id="ARBA00042775"/>
    </source>
</evidence>
<dbReference type="SUPFAM" id="SSF54534">
    <property type="entry name" value="FKBP-like"/>
    <property type="match status" value="1"/>
</dbReference>
<dbReference type="Proteomes" id="UP000199438">
    <property type="component" value="Unassembled WGS sequence"/>
</dbReference>
<evidence type="ECO:0000313" key="14">
    <source>
        <dbReference type="Proteomes" id="UP000199438"/>
    </source>
</evidence>
<keyword evidence="11" id="KW-0697">Rotamase</keyword>
<keyword evidence="2" id="KW-1003">Cell membrane</keyword>
<dbReference type="Pfam" id="PF13623">
    <property type="entry name" value="SurA_N_2"/>
    <property type="match status" value="1"/>
</dbReference>
<dbReference type="Pfam" id="PF13616">
    <property type="entry name" value="Rotamase_3"/>
    <property type="match status" value="1"/>
</dbReference>
<evidence type="ECO:0000256" key="6">
    <source>
        <dbReference type="ARBA" id="ARBA00023136"/>
    </source>
</evidence>
<comment type="subcellular location">
    <subcellularLocation>
        <location evidence="1">Cell inner membrane</location>
        <topology evidence="1">Single-pass type II membrane protein</topology>
        <orientation evidence="1">Periplasmic side</orientation>
    </subcellularLocation>
</comment>
<evidence type="ECO:0000259" key="12">
    <source>
        <dbReference type="PROSITE" id="PS50198"/>
    </source>
</evidence>